<organism evidence="1 2">
    <name type="scientific">Thelephora ganbajun</name>
    <name type="common">Ganba fungus</name>
    <dbReference type="NCBI Taxonomy" id="370292"/>
    <lineage>
        <taxon>Eukaryota</taxon>
        <taxon>Fungi</taxon>
        <taxon>Dikarya</taxon>
        <taxon>Basidiomycota</taxon>
        <taxon>Agaricomycotina</taxon>
        <taxon>Agaricomycetes</taxon>
        <taxon>Thelephorales</taxon>
        <taxon>Thelephoraceae</taxon>
        <taxon>Thelephora</taxon>
    </lineage>
</organism>
<comment type="caution">
    <text evidence="1">The sequence shown here is derived from an EMBL/GenBank/DDBJ whole genome shotgun (WGS) entry which is preliminary data.</text>
</comment>
<accession>A0ACB6ZHV1</accession>
<dbReference type="Proteomes" id="UP000886501">
    <property type="component" value="Unassembled WGS sequence"/>
</dbReference>
<evidence type="ECO:0000313" key="2">
    <source>
        <dbReference type="Proteomes" id="UP000886501"/>
    </source>
</evidence>
<name>A0ACB6ZHV1_THEGA</name>
<reference evidence="1" key="2">
    <citation type="journal article" date="2020" name="Nat. Commun.">
        <title>Large-scale genome sequencing of mycorrhizal fungi provides insights into the early evolution of symbiotic traits.</title>
        <authorList>
            <person name="Miyauchi S."/>
            <person name="Kiss E."/>
            <person name="Kuo A."/>
            <person name="Drula E."/>
            <person name="Kohler A."/>
            <person name="Sanchez-Garcia M."/>
            <person name="Morin E."/>
            <person name="Andreopoulos B."/>
            <person name="Barry K.W."/>
            <person name="Bonito G."/>
            <person name="Buee M."/>
            <person name="Carver A."/>
            <person name="Chen C."/>
            <person name="Cichocki N."/>
            <person name="Clum A."/>
            <person name="Culley D."/>
            <person name="Crous P.W."/>
            <person name="Fauchery L."/>
            <person name="Girlanda M."/>
            <person name="Hayes R.D."/>
            <person name="Keri Z."/>
            <person name="LaButti K."/>
            <person name="Lipzen A."/>
            <person name="Lombard V."/>
            <person name="Magnuson J."/>
            <person name="Maillard F."/>
            <person name="Murat C."/>
            <person name="Nolan M."/>
            <person name="Ohm R.A."/>
            <person name="Pangilinan J."/>
            <person name="Pereira M.F."/>
            <person name="Perotto S."/>
            <person name="Peter M."/>
            <person name="Pfister S."/>
            <person name="Riley R."/>
            <person name="Sitrit Y."/>
            <person name="Stielow J.B."/>
            <person name="Szollosi G."/>
            <person name="Zifcakova L."/>
            <person name="Stursova M."/>
            <person name="Spatafora J.W."/>
            <person name="Tedersoo L."/>
            <person name="Vaario L.M."/>
            <person name="Yamada A."/>
            <person name="Yan M."/>
            <person name="Wang P."/>
            <person name="Xu J."/>
            <person name="Bruns T."/>
            <person name="Baldrian P."/>
            <person name="Vilgalys R."/>
            <person name="Dunand C."/>
            <person name="Henrissat B."/>
            <person name="Grigoriev I.V."/>
            <person name="Hibbett D."/>
            <person name="Nagy L.G."/>
            <person name="Martin F.M."/>
        </authorList>
    </citation>
    <scope>NUCLEOTIDE SEQUENCE</scope>
    <source>
        <strain evidence="1">P2</strain>
    </source>
</reference>
<dbReference type="EMBL" id="MU118005">
    <property type="protein sequence ID" value="KAF9648958.1"/>
    <property type="molecule type" value="Genomic_DNA"/>
</dbReference>
<evidence type="ECO:0000313" key="1">
    <source>
        <dbReference type="EMBL" id="KAF9648958.1"/>
    </source>
</evidence>
<keyword evidence="2" id="KW-1185">Reference proteome</keyword>
<protein>
    <submittedName>
        <fullName evidence="1">Uncharacterized protein</fullName>
    </submittedName>
</protein>
<reference evidence="1" key="1">
    <citation type="submission" date="2019-10" db="EMBL/GenBank/DDBJ databases">
        <authorList>
            <consortium name="DOE Joint Genome Institute"/>
            <person name="Kuo A."/>
            <person name="Miyauchi S."/>
            <person name="Kiss E."/>
            <person name="Drula E."/>
            <person name="Kohler A."/>
            <person name="Sanchez-Garcia M."/>
            <person name="Andreopoulos B."/>
            <person name="Barry K.W."/>
            <person name="Bonito G."/>
            <person name="Buee M."/>
            <person name="Carver A."/>
            <person name="Chen C."/>
            <person name="Cichocki N."/>
            <person name="Clum A."/>
            <person name="Culley D."/>
            <person name="Crous P.W."/>
            <person name="Fauchery L."/>
            <person name="Girlanda M."/>
            <person name="Hayes R."/>
            <person name="Keri Z."/>
            <person name="Labutti K."/>
            <person name="Lipzen A."/>
            <person name="Lombard V."/>
            <person name="Magnuson J."/>
            <person name="Maillard F."/>
            <person name="Morin E."/>
            <person name="Murat C."/>
            <person name="Nolan M."/>
            <person name="Ohm R."/>
            <person name="Pangilinan J."/>
            <person name="Pereira M."/>
            <person name="Perotto S."/>
            <person name="Peter M."/>
            <person name="Riley R."/>
            <person name="Sitrit Y."/>
            <person name="Stielow B."/>
            <person name="Szollosi G."/>
            <person name="Zifcakova L."/>
            <person name="Stursova M."/>
            <person name="Spatafora J.W."/>
            <person name="Tedersoo L."/>
            <person name="Vaario L.-M."/>
            <person name="Yamada A."/>
            <person name="Yan M."/>
            <person name="Wang P."/>
            <person name="Xu J."/>
            <person name="Bruns T."/>
            <person name="Baldrian P."/>
            <person name="Vilgalys R."/>
            <person name="Henrissat B."/>
            <person name="Grigoriev I.V."/>
            <person name="Hibbett D."/>
            <person name="Nagy L.G."/>
            <person name="Martin F.M."/>
        </authorList>
    </citation>
    <scope>NUCLEOTIDE SEQUENCE</scope>
    <source>
        <strain evidence="1">P2</strain>
    </source>
</reference>
<proteinExistence type="predicted"/>
<gene>
    <name evidence="1" type="ORF">BDM02DRAFT_3186711</name>
</gene>
<sequence length="181" mass="19932">MADSKSVRSSTHLGSKRPAMLSLKEPTKRMEDSVPLLLSVPPAHRRAQTMPCPMSPMTPDLDTDDGNESPGSSQSSSTSSTFTFNLLSPTMPHHNRGFSFTACPSSPPLGESMVYAFPPEKRPTSTSFPTRSRRPSVDHSDLSIVFDSALSEGIHSPYDDRKYFHVQFLQEDSPFPKTPDC</sequence>